<keyword evidence="2" id="KW-0812">Transmembrane</keyword>
<dbReference type="InterPro" id="IPR006480">
    <property type="entry name" value="Phage_holin_4_1"/>
</dbReference>
<keyword evidence="9" id="KW-1185">Reference proteome</keyword>
<organism evidence="7 8">
    <name type="scientific">Marinilactibacillus psychrotolerans</name>
    <dbReference type="NCBI Taxonomy" id="191770"/>
    <lineage>
        <taxon>Bacteria</taxon>
        <taxon>Bacillati</taxon>
        <taxon>Bacillota</taxon>
        <taxon>Bacilli</taxon>
        <taxon>Lactobacillales</taxon>
        <taxon>Carnobacteriaceae</taxon>
        <taxon>Marinilactibacillus</taxon>
    </lineage>
</organism>
<sequence>MVFSSFYIANYGILIIENLGAIGIPDVPRLLKLSYRLSQLLLYCD</sequence>
<evidence type="ECO:0000256" key="5">
    <source>
        <dbReference type="ARBA" id="ARBA00023600"/>
    </source>
</evidence>
<evidence type="ECO:0000313" key="7">
    <source>
        <dbReference type="EMBL" id="TLQ06002.1"/>
    </source>
</evidence>
<name>A0A5R9C010_9LACT</name>
<dbReference type="AlphaFoldDB" id="A0A5R9C010"/>
<comment type="similarity">
    <text evidence="5">Belongs to the bacteriophage holin family. Cp-1 holin subfamily.</text>
</comment>
<proteinExistence type="inferred from homology"/>
<dbReference type="EMBL" id="JBGQQK010000036">
    <property type="protein sequence ID" value="MFL2103686.1"/>
    <property type="molecule type" value="Genomic_DNA"/>
</dbReference>
<dbReference type="Pfam" id="PF05105">
    <property type="entry name" value="Phage_holin_4_1"/>
    <property type="match status" value="1"/>
</dbReference>
<dbReference type="GO" id="GO:0016020">
    <property type="term" value="C:membrane"/>
    <property type="evidence" value="ECO:0007669"/>
    <property type="project" value="UniProtKB-SubCell"/>
</dbReference>
<dbReference type="Proteomes" id="UP001625374">
    <property type="component" value="Unassembled WGS sequence"/>
</dbReference>
<evidence type="ECO:0000313" key="9">
    <source>
        <dbReference type="Proteomes" id="UP001625374"/>
    </source>
</evidence>
<dbReference type="EMBL" id="VBTE01000043">
    <property type="protein sequence ID" value="TLQ06002.1"/>
    <property type="molecule type" value="Genomic_DNA"/>
</dbReference>
<reference evidence="6 9" key="2">
    <citation type="submission" date="2024-08" db="EMBL/GenBank/DDBJ databases">
        <authorList>
            <person name="Arias E."/>
        </authorList>
    </citation>
    <scope>NUCLEOTIDE SEQUENCE [LARGE SCALE GENOMIC DNA]</scope>
    <source>
        <strain evidence="6 9">FAM 24106</strain>
    </source>
</reference>
<evidence type="ECO:0000313" key="8">
    <source>
        <dbReference type="Proteomes" id="UP000307201"/>
    </source>
</evidence>
<evidence type="ECO:0000256" key="3">
    <source>
        <dbReference type="ARBA" id="ARBA00022989"/>
    </source>
</evidence>
<evidence type="ECO:0000313" key="6">
    <source>
        <dbReference type="EMBL" id="MFL2103686.1"/>
    </source>
</evidence>
<protein>
    <submittedName>
        <fullName evidence="7">Phage holin family protein</fullName>
    </submittedName>
</protein>
<keyword evidence="3" id="KW-1133">Transmembrane helix</keyword>
<dbReference type="RefSeq" id="WP_138472798.1">
    <property type="nucleotide sequence ID" value="NZ_JBGQQH010000002.1"/>
</dbReference>
<evidence type="ECO:0000256" key="4">
    <source>
        <dbReference type="ARBA" id="ARBA00023136"/>
    </source>
</evidence>
<comment type="caution">
    <text evidence="7">The sequence shown here is derived from an EMBL/GenBank/DDBJ whole genome shotgun (WGS) entry which is preliminary data.</text>
</comment>
<keyword evidence="4" id="KW-0472">Membrane</keyword>
<accession>A0A5R9C010</accession>
<comment type="subcellular location">
    <subcellularLocation>
        <location evidence="1">Membrane</location>
        <topology evidence="1">Multi-pass membrane protein</topology>
    </subcellularLocation>
</comment>
<gene>
    <name evidence="6" type="ORF">ACEN37_10490</name>
    <name evidence="7" type="ORF">FEZ48_11420</name>
</gene>
<reference evidence="7 8" key="1">
    <citation type="submission" date="2019-05" db="EMBL/GenBank/DDBJ databases">
        <title>The metagenome of a microbial culture collection derived from dairy environment covers the genomic content of the human microbiome.</title>
        <authorList>
            <person name="Roder T."/>
            <person name="Wuthrich D."/>
            <person name="Sattari Z."/>
            <person name="Von Ah U."/>
            <person name="Bar C."/>
            <person name="Ronchi F."/>
            <person name="Macpherson A.J."/>
            <person name="Ganal-Vonarburg S.C."/>
            <person name="Bruggmann R."/>
            <person name="Vergeres G."/>
        </authorList>
    </citation>
    <scope>NUCLEOTIDE SEQUENCE [LARGE SCALE GENOMIC DNA]</scope>
    <source>
        <strain evidence="7 8">FAM 24235</strain>
    </source>
</reference>
<evidence type="ECO:0000256" key="2">
    <source>
        <dbReference type="ARBA" id="ARBA00022692"/>
    </source>
</evidence>
<dbReference type="Proteomes" id="UP000307201">
    <property type="component" value="Unassembled WGS sequence"/>
</dbReference>
<evidence type="ECO:0000256" key="1">
    <source>
        <dbReference type="ARBA" id="ARBA00004141"/>
    </source>
</evidence>